<dbReference type="EMBL" id="PYGK01000008">
    <property type="protein sequence ID" value="PSL28297.1"/>
    <property type="molecule type" value="Genomic_DNA"/>
</dbReference>
<evidence type="ECO:0000256" key="1">
    <source>
        <dbReference type="SAM" id="Phobius"/>
    </source>
</evidence>
<keyword evidence="1" id="KW-0812">Transmembrane</keyword>
<reference evidence="2 3" key="1">
    <citation type="submission" date="2018-03" db="EMBL/GenBank/DDBJ databases">
        <title>Genomic Encyclopedia of Archaeal and Bacterial Type Strains, Phase II (KMG-II): from individual species to whole genera.</title>
        <authorList>
            <person name="Goeker M."/>
        </authorList>
    </citation>
    <scope>NUCLEOTIDE SEQUENCE [LARGE SCALE GENOMIC DNA]</scope>
    <source>
        <strain evidence="2 3">DSM 18107</strain>
    </source>
</reference>
<keyword evidence="3" id="KW-1185">Reference proteome</keyword>
<evidence type="ECO:0000313" key="3">
    <source>
        <dbReference type="Proteomes" id="UP000240978"/>
    </source>
</evidence>
<proteinExistence type="predicted"/>
<keyword evidence="1" id="KW-1133">Transmembrane helix</keyword>
<dbReference type="Proteomes" id="UP000240978">
    <property type="component" value="Unassembled WGS sequence"/>
</dbReference>
<accession>A0A2P8G2W8</accession>
<evidence type="ECO:0000313" key="2">
    <source>
        <dbReference type="EMBL" id="PSL28297.1"/>
    </source>
</evidence>
<dbReference type="InterPro" id="IPR007272">
    <property type="entry name" value="Sulf_transp_TsuA/YedE"/>
</dbReference>
<keyword evidence="1" id="KW-0472">Membrane</keyword>
<name>A0A2P8G2W8_9BACT</name>
<feature type="transmembrane region" description="Helical" evidence="1">
    <location>
        <begin position="83"/>
        <end position="106"/>
    </location>
</feature>
<sequence>MIKGIKYILTGILFGIIMSKSEAVSWYRIQEMFRFQSFHMYGLIGSAVAIGILITLLIKRYQLKDIKGATITFSDKAWGWKRYLTGGIIFGLGWALTGACPGPIFVLLGQGFPVMLLVIAGALLGTYTYGVIKDRLPH</sequence>
<gene>
    <name evidence="2" type="ORF">CLV42_108216</name>
</gene>
<comment type="caution">
    <text evidence="2">The sequence shown here is derived from an EMBL/GenBank/DDBJ whole genome shotgun (WGS) entry which is preliminary data.</text>
</comment>
<feature type="transmembrane region" description="Helical" evidence="1">
    <location>
        <begin position="39"/>
        <end position="58"/>
    </location>
</feature>
<dbReference type="Pfam" id="PF04143">
    <property type="entry name" value="Sulf_transp"/>
    <property type="match status" value="1"/>
</dbReference>
<organism evidence="2 3">
    <name type="scientific">Chitinophaga ginsengisoli</name>
    <dbReference type="NCBI Taxonomy" id="363837"/>
    <lineage>
        <taxon>Bacteria</taxon>
        <taxon>Pseudomonadati</taxon>
        <taxon>Bacteroidota</taxon>
        <taxon>Chitinophagia</taxon>
        <taxon>Chitinophagales</taxon>
        <taxon>Chitinophagaceae</taxon>
        <taxon>Chitinophaga</taxon>
    </lineage>
</organism>
<feature type="transmembrane region" description="Helical" evidence="1">
    <location>
        <begin position="112"/>
        <end position="132"/>
    </location>
</feature>
<dbReference type="OrthoDB" id="9790409at2"/>
<dbReference type="AlphaFoldDB" id="A0A2P8G2W8"/>
<protein>
    <submittedName>
        <fullName evidence="2">Uncharacterized protein</fullName>
    </submittedName>
</protein>
<dbReference type="RefSeq" id="WP_106603760.1">
    <property type="nucleotide sequence ID" value="NZ_PYGK01000008.1"/>
</dbReference>